<gene>
    <name evidence="2" type="ORF">LIPSTDRAFT_68003</name>
</gene>
<dbReference type="GO" id="GO:0005829">
    <property type="term" value="C:cytosol"/>
    <property type="evidence" value="ECO:0007669"/>
    <property type="project" value="TreeGrafter"/>
</dbReference>
<comment type="similarity">
    <text evidence="1">Belongs to the TTI2 family.</text>
</comment>
<dbReference type="GO" id="GO:0005634">
    <property type="term" value="C:nucleus"/>
    <property type="evidence" value="ECO:0007669"/>
    <property type="project" value="TreeGrafter"/>
</dbReference>
<dbReference type="PANTHER" id="PTHR32226:SF2">
    <property type="entry name" value="TELO2-INTERACTING PROTEIN 2"/>
    <property type="match status" value="1"/>
</dbReference>
<accession>A0A1E3QE86</accession>
<keyword evidence="3" id="KW-1185">Reference proteome</keyword>
<proteinExistence type="inferred from homology"/>
<dbReference type="PANTHER" id="PTHR32226">
    <property type="entry name" value="TELO2-INTERACTING PROTEIN 2"/>
    <property type="match status" value="1"/>
</dbReference>
<dbReference type="Pfam" id="PF10521">
    <property type="entry name" value="Tti2"/>
    <property type="match status" value="1"/>
</dbReference>
<dbReference type="EMBL" id="KV454290">
    <property type="protein sequence ID" value="ODQ75412.1"/>
    <property type="molecule type" value="Genomic_DNA"/>
</dbReference>
<dbReference type="InterPro" id="IPR018870">
    <property type="entry name" value="Tti2"/>
</dbReference>
<protein>
    <submittedName>
        <fullName evidence="2">Uncharacterized protein</fullName>
    </submittedName>
</protein>
<dbReference type="AlphaFoldDB" id="A0A1E3QE86"/>
<evidence type="ECO:0000313" key="3">
    <source>
        <dbReference type="Proteomes" id="UP000094385"/>
    </source>
</evidence>
<evidence type="ECO:0000256" key="1">
    <source>
        <dbReference type="ARBA" id="ARBA00034736"/>
    </source>
</evidence>
<dbReference type="Proteomes" id="UP000094385">
    <property type="component" value="Unassembled WGS sequence"/>
</dbReference>
<dbReference type="InterPro" id="IPR016024">
    <property type="entry name" value="ARM-type_fold"/>
</dbReference>
<reference evidence="2 3" key="1">
    <citation type="journal article" date="2016" name="Proc. Natl. Acad. Sci. U.S.A.">
        <title>Comparative genomics of biotechnologically important yeasts.</title>
        <authorList>
            <person name="Riley R."/>
            <person name="Haridas S."/>
            <person name="Wolfe K.H."/>
            <person name="Lopes M.R."/>
            <person name="Hittinger C.T."/>
            <person name="Goeker M."/>
            <person name="Salamov A.A."/>
            <person name="Wisecaver J.H."/>
            <person name="Long T.M."/>
            <person name="Calvey C.H."/>
            <person name="Aerts A.L."/>
            <person name="Barry K.W."/>
            <person name="Choi C."/>
            <person name="Clum A."/>
            <person name="Coughlan A.Y."/>
            <person name="Deshpande S."/>
            <person name="Douglass A.P."/>
            <person name="Hanson S.J."/>
            <person name="Klenk H.-P."/>
            <person name="LaButti K.M."/>
            <person name="Lapidus A."/>
            <person name="Lindquist E.A."/>
            <person name="Lipzen A.M."/>
            <person name="Meier-Kolthoff J.P."/>
            <person name="Ohm R.A."/>
            <person name="Otillar R.P."/>
            <person name="Pangilinan J.L."/>
            <person name="Peng Y."/>
            <person name="Rokas A."/>
            <person name="Rosa C.A."/>
            <person name="Scheuner C."/>
            <person name="Sibirny A.A."/>
            <person name="Slot J.C."/>
            <person name="Stielow J.B."/>
            <person name="Sun H."/>
            <person name="Kurtzman C.P."/>
            <person name="Blackwell M."/>
            <person name="Grigoriev I.V."/>
            <person name="Jeffries T.W."/>
        </authorList>
    </citation>
    <scope>NUCLEOTIDE SEQUENCE [LARGE SCALE GENOMIC DNA]</scope>
    <source>
        <strain evidence="2 3">NRRL Y-11557</strain>
    </source>
</reference>
<sequence>MASAYAQFCDNIADFQKLSDQERSYIRQLLETKTQNEVFNKDDLQYTTGVSVDELSEISKKAQFLYALFHFINTEEIDLSAEWRTYTTDLLNRICVLLRPLTGKWIWAQDEFVETKSRWKLQQEYRKTALNLLKALAEVLEYLYPVFDNLDSRTVVEAIATYLLPEDPWRTSESNRIAKSLIEMYTPVPFDTEDIGKQILAETLRPIFKSAKHKNVSSAGRHSSSREHELRIPFDIDDELPWTSQRPEAASLLHFVLSSADTKFMSDNWPLLVPSILAIIDDVDPVYKTRGCSTLHLLLLKVNPQVILVTGIAGIFWDALMACLAYLPLGSSNVTVTESVNLLDITYTDLILLSSIRSQDTGSKTVPTDLVSVVDAREIQKRQSKYLGSIIIEGIYSGMRLCGEHVEVADLLISKLGIIAKNMDIYFVLYLQVVSL</sequence>
<dbReference type="GO" id="GO:0110078">
    <property type="term" value="C:TTT Hsp90 cochaperone complex"/>
    <property type="evidence" value="ECO:0007669"/>
    <property type="project" value="InterPro"/>
</dbReference>
<organism evidence="2 3">
    <name type="scientific">Lipomyces starkeyi NRRL Y-11557</name>
    <dbReference type="NCBI Taxonomy" id="675824"/>
    <lineage>
        <taxon>Eukaryota</taxon>
        <taxon>Fungi</taxon>
        <taxon>Dikarya</taxon>
        <taxon>Ascomycota</taxon>
        <taxon>Saccharomycotina</taxon>
        <taxon>Lipomycetes</taxon>
        <taxon>Lipomycetales</taxon>
        <taxon>Lipomycetaceae</taxon>
        <taxon>Lipomyces</taxon>
    </lineage>
</organism>
<dbReference type="SUPFAM" id="SSF48371">
    <property type="entry name" value="ARM repeat"/>
    <property type="match status" value="1"/>
</dbReference>
<name>A0A1E3QE86_LIPST</name>
<dbReference type="STRING" id="675824.A0A1E3QE86"/>
<dbReference type="OrthoDB" id="6417021at2759"/>
<evidence type="ECO:0000313" key="2">
    <source>
        <dbReference type="EMBL" id="ODQ75412.1"/>
    </source>
</evidence>